<dbReference type="Proteomes" id="UP001221413">
    <property type="component" value="Unassembled WGS sequence"/>
</dbReference>
<feature type="region of interest" description="Disordered" evidence="2">
    <location>
        <begin position="253"/>
        <end position="381"/>
    </location>
</feature>
<dbReference type="InterPro" id="IPR015267">
    <property type="entry name" value="PPP4R2"/>
</dbReference>
<feature type="compositionally biased region" description="Basic and acidic residues" evidence="2">
    <location>
        <begin position="618"/>
        <end position="627"/>
    </location>
</feature>
<dbReference type="AlphaFoldDB" id="A0AAD6NP95"/>
<feature type="compositionally biased region" description="Pro residues" evidence="2">
    <location>
        <begin position="255"/>
        <end position="266"/>
    </location>
</feature>
<organism evidence="3 4">
    <name type="scientific">Drechslerella dactyloides</name>
    <name type="common">Nematode-trapping fungus</name>
    <name type="synonym">Arthrobotrys dactyloides</name>
    <dbReference type="NCBI Taxonomy" id="74499"/>
    <lineage>
        <taxon>Eukaryota</taxon>
        <taxon>Fungi</taxon>
        <taxon>Dikarya</taxon>
        <taxon>Ascomycota</taxon>
        <taxon>Pezizomycotina</taxon>
        <taxon>Orbiliomycetes</taxon>
        <taxon>Orbiliales</taxon>
        <taxon>Orbiliaceae</taxon>
        <taxon>Drechslerella</taxon>
    </lineage>
</organism>
<dbReference type="Pfam" id="PF09184">
    <property type="entry name" value="PPP4R2"/>
    <property type="match status" value="1"/>
</dbReference>
<evidence type="ECO:0000256" key="1">
    <source>
        <dbReference type="ARBA" id="ARBA00009207"/>
    </source>
</evidence>
<accession>A0AAD6NP95</accession>
<protein>
    <submittedName>
        <fullName evidence="3">Uncharacterized protein</fullName>
    </submittedName>
</protein>
<sequence>MADNSEIEAEIEKEQALDGSQEKDVDSCSPPQKTISVRFFYTNSYDPHRHSSHPKDDVWQDEEYRSKYDATFREPFDPVVIPVVQSIGTVQDLRYYDIIRERFPQMKMYEEVSLAAYCQEKDGTTESTHRCAPEDLRTEDKLEIHRHALQGELKELRVYFGLHCLLGVAVSGVSGALVLHHQHQHQHHHQHNHDHHYHHYHHHHRESPTMKSDEELDALVNQIAANSKVALEEWPDVLDHMLKRLDWIAHNSFPLPKPPPTLPKPPVSLSRESTVLVQPSEEQDSQSNSQTGAAAATENHDTDTPSQNQPAEPTAPTVDVEATQEPTQSQEVATDVDSTQTTTIPSTQLAGDTMDADADGEANPTSNGNGNGGDSSSDERFLPPALKTALADIVQLLRTSFATAPPHTVQRFAELILKPTRHYHTLPKYLRAVNRVVGVTSGMDKFPLPTSRDGLAVPNAVPLGSGLVYDHDDGATGATLTPIPWASAREYIANTGVGTVGSPLGEDEVAVLIGEAGASGIGISQGELVRREQKAGVAPVPQLEGGAAEDVLQQAAGPPELGAADVGPQPEGRVFGPIAGEATDGGAEAEAGGGDDAKGDADEMDVDEKVEDATTTAADDKGAEKQS</sequence>
<proteinExistence type="inferred from homology"/>
<dbReference type="PANTHER" id="PTHR16487:SF0">
    <property type="entry name" value="PROTEIN PHOSPHATASE 4 REGULATORY SUBUNIT 2-RELATED"/>
    <property type="match status" value="1"/>
</dbReference>
<feature type="compositionally biased region" description="Low complexity" evidence="2">
    <location>
        <begin position="579"/>
        <end position="590"/>
    </location>
</feature>
<dbReference type="PANTHER" id="PTHR16487">
    <property type="entry name" value="PPP4R2-RELATED PROTEIN"/>
    <property type="match status" value="1"/>
</dbReference>
<dbReference type="GO" id="GO:0005737">
    <property type="term" value="C:cytoplasm"/>
    <property type="evidence" value="ECO:0007669"/>
    <property type="project" value="TreeGrafter"/>
</dbReference>
<dbReference type="EMBL" id="JAQGDS010000001">
    <property type="protein sequence ID" value="KAJ6264548.1"/>
    <property type="molecule type" value="Genomic_DNA"/>
</dbReference>
<feature type="region of interest" description="Disordered" evidence="2">
    <location>
        <begin position="184"/>
        <end position="212"/>
    </location>
</feature>
<dbReference type="GO" id="GO:0019888">
    <property type="term" value="F:protein phosphatase regulator activity"/>
    <property type="evidence" value="ECO:0007669"/>
    <property type="project" value="InterPro"/>
</dbReference>
<evidence type="ECO:0000313" key="3">
    <source>
        <dbReference type="EMBL" id="KAJ6264548.1"/>
    </source>
</evidence>
<evidence type="ECO:0000256" key="2">
    <source>
        <dbReference type="SAM" id="MobiDB-lite"/>
    </source>
</evidence>
<comment type="similarity">
    <text evidence="1">Belongs to the PPP4R2 family.</text>
</comment>
<comment type="caution">
    <text evidence="3">The sequence shown here is derived from an EMBL/GenBank/DDBJ whole genome shotgun (WGS) entry which is preliminary data.</text>
</comment>
<name>A0AAD6NP95_DREDA</name>
<feature type="region of interest" description="Disordered" evidence="2">
    <location>
        <begin position="1"/>
        <end position="31"/>
    </location>
</feature>
<feature type="compositionally biased region" description="Basic and acidic residues" evidence="2">
    <location>
        <begin position="10"/>
        <end position="26"/>
    </location>
</feature>
<reference evidence="3" key="1">
    <citation type="submission" date="2023-01" db="EMBL/GenBank/DDBJ databases">
        <title>The chitinases involved in constricting ring structure development in the nematode-trapping fungus Drechslerella dactyloides.</title>
        <authorList>
            <person name="Wang R."/>
            <person name="Zhang L."/>
            <person name="Tang P."/>
            <person name="Li S."/>
            <person name="Liang L."/>
        </authorList>
    </citation>
    <scope>NUCLEOTIDE SEQUENCE</scope>
    <source>
        <strain evidence="3">YMF1.00031</strain>
    </source>
</reference>
<dbReference type="GO" id="GO:0005634">
    <property type="term" value="C:nucleus"/>
    <property type="evidence" value="ECO:0007669"/>
    <property type="project" value="TreeGrafter"/>
</dbReference>
<evidence type="ECO:0000313" key="4">
    <source>
        <dbReference type="Proteomes" id="UP001221413"/>
    </source>
</evidence>
<feature type="region of interest" description="Disordered" evidence="2">
    <location>
        <begin position="558"/>
        <end position="627"/>
    </location>
</feature>
<feature type="compositionally biased region" description="Basic residues" evidence="2">
    <location>
        <begin position="184"/>
        <end position="205"/>
    </location>
</feature>
<keyword evidence="4" id="KW-1185">Reference proteome</keyword>
<gene>
    <name evidence="3" type="ORF">Dda_0695</name>
</gene>
<feature type="compositionally biased region" description="Polar residues" evidence="2">
    <location>
        <begin position="324"/>
        <end position="350"/>
    </location>
</feature>
<dbReference type="GO" id="GO:0030289">
    <property type="term" value="C:protein phosphatase 4 complex"/>
    <property type="evidence" value="ECO:0007669"/>
    <property type="project" value="InterPro"/>
</dbReference>